<gene>
    <name evidence="1" type="ORF">O6H91_07G132900</name>
</gene>
<sequence>MASPHARKLACQIVRNQFGELVEKVCHCLVSKGQLFLSEISRLSEMNLSQLRNCLLVLMQHNCIQGFKLANEGASFGPTRYIAIVDHILHRIRFPKFLVGVCEDFGQEAEALVEGLLEHGRLTLEQLIQRCAAQAGKTEAEVETTLKETFASLVRAHYIERCPAPEPLLTLKSQDEQPKKKVSRTASRSRAAILAKIVAETEEHRILSAAAPMEAERFRVPASLAGFSTSSRDVESADIIDDSAGKKRKRDALEMDSNTMNAVDEKEVLWRVNYEECIRRLRHKLCIAQVRSRLDVGAGTIIAAMLEATRSLETKSKQKVSAPLFMDGITQAVRNTPEGRTMTMERIRGALQQMTSESLGFISRAGEGGSFFVVNLQRIIELAQRSEVEGIVLQRYGRESCRIFRLLSMKGHLEQKQISDRALVPLKETWELLFKLLKEEFVELQEISKAPDHAPSKTFYLWRVNLQGVLLHVLDDMYHAAANLGQRLAHELDQEQEILGLLKQLHQSKSSGADGKATHVTLTQAQHEQVKRIRRVATVLENSILKLDDAIMLFHDF</sequence>
<proteinExistence type="predicted"/>
<name>A0ACC2D9U7_DIPCM</name>
<organism evidence="1 2">
    <name type="scientific">Diphasiastrum complanatum</name>
    <name type="common">Issler's clubmoss</name>
    <name type="synonym">Lycopodium complanatum</name>
    <dbReference type="NCBI Taxonomy" id="34168"/>
    <lineage>
        <taxon>Eukaryota</taxon>
        <taxon>Viridiplantae</taxon>
        <taxon>Streptophyta</taxon>
        <taxon>Embryophyta</taxon>
        <taxon>Tracheophyta</taxon>
        <taxon>Lycopodiopsida</taxon>
        <taxon>Lycopodiales</taxon>
        <taxon>Lycopodiaceae</taxon>
        <taxon>Lycopodioideae</taxon>
        <taxon>Diphasiastrum</taxon>
    </lineage>
</organism>
<dbReference type="Proteomes" id="UP001162992">
    <property type="component" value="Chromosome 7"/>
</dbReference>
<evidence type="ECO:0000313" key="1">
    <source>
        <dbReference type="EMBL" id="KAJ7551071.1"/>
    </source>
</evidence>
<evidence type="ECO:0000313" key="2">
    <source>
        <dbReference type="Proteomes" id="UP001162992"/>
    </source>
</evidence>
<comment type="caution">
    <text evidence="1">The sequence shown here is derived from an EMBL/GenBank/DDBJ whole genome shotgun (WGS) entry which is preliminary data.</text>
</comment>
<protein>
    <submittedName>
        <fullName evidence="1">Uncharacterized protein</fullName>
    </submittedName>
</protein>
<accession>A0ACC2D9U7</accession>
<dbReference type="EMBL" id="CM055098">
    <property type="protein sequence ID" value="KAJ7551071.1"/>
    <property type="molecule type" value="Genomic_DNA"/>
</dbReference>
<reference evidence="2" key="1">
    <citation type="journal article" date="2024" name="Proc. Natl. Acad. Sci. U.S.A.">
        <title>Extraordinary preservation of gene collinearity over three hundred million years revealed in homosporous lycophytes.</title>
        <authorList>
            <person name="Li C."/>
            <person name="Wickell D."/>
            <person name="Kuo L.Y."/>
            <person name="Chen X."/>
            <person name="Nie B."/>
            <person name="Liao X."/>
            <person name="Peng D."/>
            <person name="Ji J."/>
            <person name="Jenkins J."/>
            <person name="Williams M."/>
            <person name="Shu S."/>
            <person name="Plott C."/>
            <person name="Barry K."/>
            <person name="Rajasekar S."/>
            <person name="Grimwood J."/>
            <person name="Han X."/>
            <person name="Sun S."/>
            <person name="Hou Z."/>
            <person name="He W."/>
            <person name="Dai G."/>
            <person name="Sun C."/>
            <person name="Schmutz J."/>
            <person name="Leebens-Mack J.H."/>
            <person name="Li F.W."/>
            <person name="Wang L."/>
        </authorList>
    </citation>
    <scope>NUCLEOTIDE SEQUENCE [LARGE SCALE GENOMIC DNA]</scope>
    <source>
        <strain evidence="2">cv. PW_Plant_1</strain>
    </source>
</reference>
<keyword evidence="2" id="KW-1185">Reference proteome</keyword>